<feature type="binding site" evidence="3">
    <location>
        <position position="86"/>
    </location>
    <ligand>
        <name>FAD</name>
        <dbReference type="ChEBI" id="CHEBI:57692"/>
    </ligand>
</feature>
<feature type="active site" description="Proton donor" evidence="2">
    <location>
        <position position="491"/>
    </location>
</feature>
<dbReference type="PIRSF" id="PIRSF000137">
    <property type="entry name" value="Alcohol_oxidase"/>
    <property type="match status" value="1"/>
</dbReference>
<dbReference type="InterPro" id="IPR000172">
    <property type="entry name" value="GMC_OxRdtase_N"/>
</dbReference>
<evidence type="ECO:0000259" key="7">
    <source>
        <dbReference type="PROSITE" id="PS00624"/>
    </source>
</evidence>
<evidence type="ECO:0000313" key="8">
    <source>
        <dbReference type="EMBL" id="CAF9940618.1"/>
    </source>
</evidence>
<dbReference type="Pfam" id="PF00732">
    <property type="entry name" value="GMC_oxred_N"/>
    <property type="match status" value="1"/>
</dbReference>
<keyword evidence="3 4" id="KW-0274">FAD</keyword>
<accession>A0A8H3J4M3</accession>
<evidence type="ECO:0000256" key="2">
    <source>
        <dbReference type="PIRSR" id="PIRSR000137-1"/>
    </source>
</evidence>
<feature type="region of interest" description="Disordered" evidence="5">
    <location>
        <begin position="137"/>
        <end position="157"/>
    </location>
</feature>
<dbReference type="Gene3D" id="3.30.560.10">
    <property type="entry name" value="Glucose Oxidase, domain 3"/>
    <property type="match status" value="1"/>
</dbReference>
<dbReference type="PANTHER" id="PTHR11552">
    <property type="entry name" value="GLUCOSE-METHANOL-CHOLINE GMC OXIDOREDUCTASE"/>
    <property type="match status" value="1"/>
</dbReference>
<feature type="binding site" evidence="3">
    <location>
        <begin position="94"/>
        <end position="97"/>
    </location>
    <ligand>
        <name>FAD</name>
        <dbReference type="ChEBI" id="CHEBI:57692"/>
    </ligand>
</feature>
<keyword evidence="4" id="KW-0285">Flavoprotein</keyword>
<feature type="binding site" evidence="3">
    <location>
        <begin position="530"/>
        <end position="531"/>
    </location>
    <ligand>
        <name>FAD</name>
        <dbReference type="ChEBI" id="CHEBI:57692"/>
    </ligand>
</feature>
<dbReference type="SUPFAM" id="SSF54373">
    <property type="entry name" value="FAD-linked reductases, C-terminal domain"/>
    <property type="match status" value="1"/>
</dbReference>
<feature type="active site" description="Proton acceptor" evidence="2">
    <location>
        <position position="529"/>
    </location>
</feature>
<dbReference type="PROSITE" id="PS00623">
    <property type="entry name" value="GMC_OXRED_1"/>
    <property type="match status" value="1"/>
</dbReference>
<feature type="binding site" evidence="3">
    <location>
        <position position="224"/>
    </location>
    <ligand>
        <name>FAD</name>
        <dbReference type="ChEBI" id="CHEBI:57692"/>
    </ligand>
</feature>
<evidence type="ECO:0000256" key="3">
    <source>
        <dbReference type="PIRSR" id="PIRSR000137-2"/>
    </source>
</evidence>
<dbReference type="PROSITE" id="PS00624">
    <property type="entry name" value="GMC_OXRED_2"/>
    <property type="match status" value="1"/>
</dbReference>
<reference evidence="8" key="1">
    <citation type="submission" date="2021-03" db="EMBL/GenBank/DDBJ databases">
        <authorList>
            <person name="Tagirdzhanova G."/>
        </authorList>
    </citation>
    <scope>NUCLEOTIDE SEQUENCE</scope>
</reference>
<evidence type="ECO:0000259" key="6">
    <source>
        <dbReference type="PROSITE" id="PS00623"/>
    </source>
</evidence>
<evidence type="ECO:0000256" key="5">
    <source>
        <dbReference type="SAM" id="MobiDB-lite"/>
    </source>
</evidence>
<dbReference type="Pfam" id="PF05199">
    <property type="entry name" value="GMC_oxred_C"/>
    <property type="match status" value="1"/>
</dbReference>
<keyword evidence="9" id="KW-1185">Reference proteome</keyword>
<feature type="domain" description="Glucose-methanol-choline oxidoreductase N-terminal" evidence="7">
    <location>
        <begin position="261"/>
        <end position="275"/>
    </location>
</feature>
<dbReference type="InterPro" id="IPR036188">
    <property type="entry name" value="FAD/NAD-bd_sf"/>
</dbReference>
<dbReference type="Proteomes" id="UP000664203">
    <property type="component" value="Unassembled WGS sequence"/>
</dbReference>
<dbReference type="AlphaFoldDB" id="A0A8H3J4M3"/>
<feature type="domain" description="Glucose-methanol-choline oxidoreductase N-terminal" evidence="6">
    <location>
        <begin position="84"/>
        <end position="107"/>
    </location>
</feature>
<comment type="cofactor">
    <cofactor evidence="3">
        <name>FAD</name>
        <dbReference type="ChEBI" id="CHEBI:57692"/>
    </cofactor>
</comment>
<dbReference type="Gene3D" id="3.50.50.60">
    <property type="entry name" value="FAD/NAD(P)-binding domain"/>
    <property type="match status" value="1"/>
</dbReference>
<evidence type="ECO:0000256" key="4">
    <source>
        <dbReference type="RuleBase" id="RU003968"/>
    </source>
</evidence>
<evidence type="ECO:0000313" key="9">
    <source>
        <dbReference type="Proteomes" id="UP000664203"/>
    </source>
</evidence>
<dbReference type="InterPro" id="IPR007867">
    <property type="entry name" value="GMC_OxRtase_C"/>
</dbReference>
<dbReference type="OrthoDB" id="269227at2759"/>
<comment type="similarity">
    <text evidence="1 4">Belongs to the GMC oxidoreductase family.</text>
</comment>
<comment type="caution">
    <text evidence="8">The sequence shown here is derived from an EMBL/GenBank/DDBJ whole genome shotgun (WGS) entry which is preliminary data.</text>
</comment>
<proteinExistence type="inferred from homology"/>
<dbReference type="GO" id="GO:0016614">
    <property type="term" value="F:oxidoreductase activity, acting on CH-OH group of donors"/>
    <property type="evidence" value="ECO:0007669"/>
    <property type="project" value="InterPro"/>
</dbReference>
<organism evidence="8 9">
    <name type="scientific">Alectoria fallacina</name>
    <dbReference type="NCBI Taxonomy" id="1903189"/>
    <lineage>
        <taxon>Eukaryota</taxon>
        <taxon>Fungi</taxon>
        <taxon>Dikarya</taxon>
        <taxon>Ascomycota</taxon>
        <taxon>Pezizomycotina</taxon>
        <taxon>Lecanoromycetes</taxon>
        <taxon>OSLEUM clade</taxon>
        <taxon>Lecanoromycetidae</taxon>
        <taxon>Lecanorales</taxon>
        <taxon>Lecanorineae</taxon>
        <taxon>Parmeliaceae</taxon>
        <taxon>Alectoria</taxon>
    </lineage>
</organism>
<dbReference type="EMBL" id="CAJPDR010000612">
    <property type="protein sequence ID" value="CAF9940618.1"/>
    <property type="molecule type" value="Genomic_DNA"/>
</dbReference>
<protein>
    <recommendedName>
        <fullName evidence="6 7">Glucose-methanol-choline oxidoreductase N-terminal domain-containing protein</fullName>
    </recommendedName>
</protein>
<dbReference type="GO" id="GO:0050660">
    <property type="term" value="F:flavin adenine dinucleotide binding"/>
    <property type="evidence" value="ECO:0007669"/>
    <property type="project" value="InterPro"/>
</dbReference>
<evidence type="ECO:0000256" key="1">
    <source>
        <dbReference type="ARBA" id="ARBA00010790"/>
    </source>
</evidence>
<dbReference type="PANTHER" id="PTHR11552:SF123">
    <property type="entry name" value="GMC OXIDOREDUCTASE (AFU_ORTHOLOGUE AFUA_2G01770)-RELATED"/>
    <property type="match status" value="1"/>
</dbReference>
<gene>
    <name evidence="8" type="ORF">ALECFALPRED_008777</name>
</gene>
<name>A0A8H3J4M3_9LECA</name>
<dbReference type="SUPFAM" id="SSF51905">
    <property type="entry name" value="FAD/NAD(P)-binding domain"/>
    <property type="match status" value="1"/>
</dbReference>
<sequence length="549" mass="59384">MPDSEADYIIVGGGLTGFAIAARLHQGNPSLHILVLEAGTDATENPQTRDLAGAFALAGSELDYNYKTTPQPNTNDRTHNITAGKVLGGGSILNYGVWARGDALDYDQWASIVGDERWSYKGFLPYLRKAERHFNATQNPEHRGSDGPIRVTSVAESDPKRKYGLREPLRAAWEELGLRRNPDGDCGSLAGVCELLENWNDGQRQPSYAAYGLKASNVITGAQVHKVVFARCYEGYYAASSVVLTDGQQYKARREIILSAGTIRTPQILMLSGIGPGKLLSKQNIPVLVDNHEVGKNYFNHFALFQVWKLRNPEKGLSMGSPKWDDQAFYKGLPCDWAVNEGTPRNLLQPAFNADAKSGKVTDQSLLHPNRCLTETLVMYSPVGAPVPTDGTFVATSVMLLLPTSRGSLYILSASPLDAPAIDTNFYDTETDRTALIHGVRRVLKALLGTSAGKSYIKSEEAPPGMPALTVESSDTDIDTRIRMTGLSHAHSAGTAAMGKVVDSQFRVKGVKGLRVVDASIIPTAIGGHPQATLYGVAEQAADFLLQGK</sequence>
<dbReference type="InterPro" id="IPR012132">
    <property type="entry name" value="GMC_OxRdtase"/>
</dbReference>